<keyword evidence="5" id="KW-0349">Heme</keyword>
<sequence>MKLVFGHSIKIFLSANFISKISPRLSSLQEMMAEFHYQWLILASFILSLAYVLTRKRLHLPPGPKPLPVIGNLLSLGDNPHRSLAALAKTYGPVMTLKLGQVTTIVVSSPVLAWEVLLKKDQAFCNRSIPDAIHVLRHNELSMVWSPPNQLWKSLRKICSTQLFTSQRFHANKHLRKGKVQELVDYLTQQGLTGEPVEVGHAVFTTVLNSISNTLFSVDMVGSYSDSAQGFRDLMRGIMVEVGAPNVSDFFPMLRWLDLQGNRRRSEKCFLRFHEIFDELIDKKLKVEEKSGKVVGAAAGAKDFLDTLISILVKEDAMEFDRPALKSFLLDVFVAGVDTTTSTVEWAMAELLRNPSSMARARAELAKAFDKDNVSDESNISKLPYLQAVVKETLRLHPPAPLLLPRSTASTVDLCGYTIPAGTRVLVNCWAIGRDDTVWTDRPEMFMPERFLRMDVDYKGHDFELIPFGAGRRICTGLPLAFRMVHLLLASLLHSFDWKLPNGQCPEDLDLTDKFGIILAMSVPIRAIPYPDFIYAKLSISDLTSSNSPTTYEGNSSNHPNYILLDITNK</sequence>
<dbReference type="GO" id="GO:0051502">
    <property type="term" value="P:diterpene phytoalexin biosynthetic process"/>
    <property type="evidence" value="ECO:0007669"/>
    <property type="project" value="UniProtKB-ARBA"/>
</dbReference>
<reference evidence="6" key="2">
    <citation type="submission" date="2023-04" db="EMBL/GenBank/DDBJ databases">
        <authorList>
            <person name="Bruccoleri R.E."/>
            <person name="Oakeley E.J."/>
            <person name="Faust A.-M."/>
            <person name="Dessus-Babus S."/>
            <person name="Altorfer M."/>
            <person name="Burckhardt D."/>
            <person name="Oertli M."/>
            <person name="Naumann U."/>
            <person name="Petersen F."/>
            <person name="Wong J."/>
        </authorList>
    </citation>
    <scope>NUCLEOTIDE SEQUENCE</scope>
    <source>
        <strain evidence="6">GSM-AAB239-AS_SAM_17_03QT</strain>
        <tissue evidence="6">Leaf</tissue>
    </source>
</reference>
<protein>
    <submittedName>
        <fullName evidence="6">Geraniol 8-hydroxylase-like isoform X2</fullName>
    </submittedName>
</protein>
<proteinExistence type="inferred from homology"/>
<dbReference type="FunFam" id="1.10.630.10:FF:000007">
    <property type="entry name" value="Cytochrome P450 76C4"/>
    <property type="match status" value="1"/>
</dbReference>
<dbReference type="InterPro" id="IPR036396">
    <property type="entry name" value="Cyt_P450_sf"/>
</dbReference>
<evidence type="ECO:0000256" key="4">
    <source>
        <dbReference type="ARBA" id="ARBA00023004"/>
    </source>
</evidence>
<evidence type="ECO:0000313" key="6">
    <source>
        <dbReference type="EMBL" id="KAJ6839682.1"/>
    </source>
</evidence>
<evidence type="ECO:0000256" key="1">
    <source>
        <dbReference type="ARBA" id="ARBA00010617"/>
    </source>
</evidence>
<evidence type="ECO:0000256" key="2">
    <source>
        <dbReference type="ARBA" id="ARBA00022723"/>
    </source>
</evidence>
<evidence type="ECO:0000313" key="7">
    <source>
        <dbReference type="Proteomes" id="UP001140949"/>
    </source>
</evidence>
<dbReference type="Proteomes" id="UP001140949">
    <property type="component" value="Unassembled WGS sequence"/>
</dbReference>
<evidence type="ECO:0000256" key="3">
    <source>
        <dbReference type="ARBA" id="ARBA00023002"/>
    </source>
</evidence>
<dbReference type="InterPro" id="IPR002401">
    <property type="entry name" value="Cyt_P450_E_grp-I"/>
</dbReference>
<dbReference type="PRINTS" id="PR00385">
    <property type="entry name" value="P450"/>
</dbReference>
<dbReference type="GO" id="GO:0016709">
    <property type="term" value="F:oxidoreductase activity, acting on paired donors, with incorporation or reduction of molecular oxygen, NAD(P)H as one donor, and incorporation of one atom of oxygen"/>
    <property type="evidence" value="ECO:0007669"/>
    <property type="project" value="UniProtKB-ARBA"/>
</dbReference>
<comment type="similarity">
    <text evidence="1">Belongs to the cytochrome P450 family.</text>
</comment>
<dbReference type="CDD" id="cd11073">
    <property type="entry name" value="CYP76-like"/>
    <property type="match status" value="1"/>
</dbReference>
<comment type="cofactor">
    <cofactor evidence="5">
        <name>heme</name>
        <dbReference type="ChEBI" id="CHEBI:30413"/>
    </cofactor>
</comment>
<keyword evidence="7" id="KW-1185">Reference proteome</keyword>
<dbReference type="Gene3D" id="1.10.630.10">
    <property type="entry name" value="Cytochrome P450"/>
    <property type="match status" value="1"/>
</dbReference>
<gene>
    <name evidence="6" type="ORF">M6B38_314125</name>
</gene>
<dbReference type="PANTHER" id="PTHR47950:SF48">
    <property type="entry name" value="CYTOCHROME P450 FAMILY PROTEIN, EXPRESSED"/>
    <property type="match status" value="1"/>
</dbReference>
<dbReference type="SUPFAM" id="SSF48264">
    <property type="entry name" value="Cytochrome P450"/>
    <property type="match status" value="1"/>
</dbReference>
<keyword evidence="4 5" id="KW-0408">Iron</keyword>
<feature type="binding site" description="axial binding residue" evidence="5">
    <location>
        <position position="475"/>
    </location>
    <ligand>
        <name>heme</name>
        <dbReference type="ChEBI" id="CHEBI:30413"/>
    </ligand>
    <ligandPart>
        <name>Fe</name>
        <dbReference type="ChEBI" id="CHEBI:18248"/>
    </ligandPart>
</feature>
<comment type="caution">
    <text evidence="6">The sequence shown here is derived from an EMBL/GenBank/DDBJ whole genome shotgun (WGS) entry which is preliminary data.</text>
</comment>
<accession>A0AAX6HG20</accession>
<reference evidence="6" key="1">
    <citation type="journal article" date="2023" name="GigaByte">
        <title>Genome assembly of the bearded iris, Iris pallida Lam.</title>
        <authorList>
            <person name="Bruccoleri R.E."/>
            <person name="Oakeley E.J."/>
            <person name="Faust A.M.E."/>
            <person name="Altorfer M."/>
            <person name="Dessus-Babus S."/>
            <person name="Burckhardt D."/>
            <person name="Oertli M."/>
            <person name="Naumann U."/>
            <person name="Petersen F."/>
            <person name="Wong J."/>
        </authorList>
    </citation>
    <scope>NUCLEOTIDE SEQUENCE</scope>
    <source>
        <strain evidence="6">GSM-AAB239-AS_SAM_17_03QT</strain>
    </source>
</reference>
<dbReference type="Pfam" id="PF00067">
    <property type="entry name" value="p450"/>
    <property type="match status" value="1"/>
</dbReference>
<keyword evidence="2 5" id="KW-0479">Metal-binding</keyword>
<dbReference type="GO" id="GO:0020037">
    <property type="term" value="F:heme binding"/>
    <property type="evidence" value="ECO:0007669"/>
    <property type="project" value="InterPro"/>
</dbReference>
<dbReference type="GO" id="GO:0005506">
    <property type="term" value="F:iron ion binding"/>
    <property type="evidence" value="ECO:0007669"/>
    <property type="project" value="InterPro"/>
</dbReference>
<organism evidence="6 7">
    <name type="scientific">Iris pallida</name>
    <name type="common">Sweet iris</name>
    <dbReference type="NCBI Taxonomy" id="29817"/>
    <lineage>
        <taxon>Eukaryota</taxon>
        <taxon>Viridiplantae</taxon>
        <taxon>Streptophyta</taxon>
        <taxon>Embryophyta</taxon>
        <taxon>Tracheophyta</taxon>
        <taxon>Spermatophyta</taxon>
        <taxon>Magnoliopsida</taxon>
        <taxon>Liliopsida</taxon>
        <taxon>Asparagales</taxon>
        <taxon>Iridaceae</taxon>
        <taxon>Iridoideae</taxon>
        <taxon>Irideae</taxon>
        <taxon>Iris</taxon>
    </lineage>
</organism>
<name>A0AAX6HG20_IRIPA</name>
<dbReference type="PANTHER" id="PTHR47950">
    <property type="entry name" value="CYTOCHROME P450, FAMILY 76, SUBFAMILY C, POLYPEPTIDE 5-RELATED"/>
    <property type="match status" value="1"/>
</dbReference>
<dbReference type="InterPro" id="IPR001128">
    <property type="entry name" value="Cyt_P450"/>
</dbReference>
<dbReference type="PRINTS" id="PR00463">
    <property type="entry name" value="EP450I"/>
</dbReference>
<dbReference type="EMBL" id="JANAVB010009832">
    <property type="protein sequence ID" value="KAJ6839682.1"/>
    <property type="molecule type" value="Genomic_DNA"/>
</dbReference>
<keyword evidence="3" id="KW-0560">Oxidoreductase</keyword>
<evidence type="ECO:0000256" key="5">
    <source>
        <dbReference type="PIRSR" id="PIRSR602401-1"/>
    </source>
</evidence>
<dbReference type="AlphaFoldDB" id="A0AAX6HG20"/>